<evidence type="ECO:0000313" key="1">
    <source>
        <dbReference type="EMBL" id="MBB5253877.1"/>
    </source>
</evidence>
<dbReference type="OrthoDB" id="34551at2157"/>
<organism evidence="2 3">
    <name type="scientific">Sulfurisphaera ohwakuensis</name>
    <dbReference type="NCBI Taxonomy" id="69656"/>
    <lineage>
        <taxon>Archaea</taxon>
        <taxon>Thermoproteota</taxon>
        <taxon>Thermoprotei</taxon>
        <taxon>Sulfolobales</taxon>
        <taxon>Sulfolobaceae</taxon>
        <taxon>Sulfurisphaera</taxon>
    </lineage>
</organism>
<keyword evidence="3" id="KW-1185">Reference proteome</keyword>
<gene>
    <name evidence="2" type="ORF">D1869_12705</name>
    <name evidence="1" type="ORF">HNQ62_001648</name>
</gene>
<dbReference type="EMBL" id="CP045484">
    <property type="protein sequence ID" value="QGR17943.1"/>
    <property type="molecule type" value="Genomic_DNA"/>
</dbReference>
<dbReference type="GeneID" id="42802120"/>
<dbReference type="RefSeq" id="WP_156015406.1">
    <property type="nucleotide sequence ID" value="NZ_CP045484.1"/>
</dbReference>
<sequence length="267" mass="31050">MIIEGYMLKYANIIWAVKGCFHPEGYAVAVPRVYKGKKIKKMSEALKIVKEKFPFLLRYVPEIGFEVPLVPLKDAIVFDPFSKEVDDELPRRFISYFKGKIGVTGSLLYSNEYNDIDLLSFDESHYITLKELREKGITSPLNKTNLDEIEILEEEDFRILKEKRVLEGVYQGKPYTFKIVKCVDFGYVMNKEEFKGVIKITKAIKPYSLPVIYLTDLGYYLTSFRIRFAELKEGISLYVVGTLLKRDKFLDLDLDIAKEVKLYESRP</sequence>
<proteinExistence type="predicted"/>
<protein>
    <submittedName>
        <fullName evidence="2">Uncharacterized protein</fullName>
    </submittedName>
</protein>
<accession>A0A650CJJ4</accession>
<name>A0A650CJJ4_SULOH</name>
<dbReference type="EMBL" id="JACHFY010000008">
    <property type="protein sequence ID" value="MBB5253877.1"/>
    <property type="molecule type" value="Genomic_DNA"/>
</dbReference>
<dbReference type="AlphaFoldDB" id="A0A650CJJ4"/>
<dbReference type="Proteomes" id="UP000427373">
    <property type="component" value="Chromosome"/>
</dbReference>
<reference evidence="2 3" key="1">
    <citation type="submission" date="2019-10" db="EMBL/GenBank/DDBJ databases">
        <title>Genome Sequences from Six Type Strain Members of the Archaeal Family Sulfolobaceae: Acidianus ambivalens, Acidianus infernus, Metallosphaera prunae, Stygiolobus azoricus, Sulfolobus metallicus, and Sulfurisphaera ohwakuensis.</title>
        <authorList>
            <person name="Counts J.A."/>
            <person name="Kelly R.M."/>
        </authorList>
    </citation>
    <scope>NUCLEOTIDE SEQUENCE [LARGE SCALE GENOMIC DNA]</scope>
    <source>
        <strain evidence="2 3">TA-1</strain>
    </source>
</reference>
<evidence type="ECO:0000313" key="4">
    <source>
        <dbReference type="Proteomes" id="UP000582213"/>
    </source>
</evidence>
<evidence type="ECO:0000313" key="2">
    <source>
        <dbReference type="EMBL" id="QGR17943.1"/>
    </source>
</evidence>
<dbReference type="KEGG" id="soh:D1869_12705"/>
<evidence type="ECO:0000313" key="3">
    <source>
        <dbReference type="Proteomes" id="UP000427373"/>
    </source>
</evidence>
<dbReference type="Proteomes" id="UP000582213">
    <property type="component" value="Unassembled WGS sequence"/>
</dbReference>
<reference evidence="1 4" key="2">
    <citation type="submission" date="2020-08" db="EMBL/GenBank/DDBJ databases">
        <title>Genomic Encyclopedia of Type Strains, Phase IV (KMG-IV): sequencing the most valuable type-strain genomes for metagenomic binning, comparative biology and taxonomic classification.</title>
        <authorList>
            <person name="Goeker M."/>
        </authorList>
    </citation>
    <scope>NUCLEOTIDE SEQUENCE [LARGE SCALE GENOMIC DNA]</scope>
    <source>
        <strain evidence="1 4">DSM 12421</strain>
    </source>
</reference>